<sequence length="150" mass="17128">MPTSRCRKSQRMTAVPCANARTSRANFVETLRATDLSVPLLASNLLHYSDGSSHDYSPYYNQPGPNLRARNNGYNNQQQSRPRNNFPNMVNMSMNNVQQQRQPCQQCFTDLGPPIPQQNPMFTCTCQPQNSNNNNNNTNTNNWRPFPTLF</sequence>
<gene>
    <name evidence="1" type="ORF">Ciccas_010626</name>
</gene>
<protein>
    <submittedName>
        <fullName evidence="1">Uncharacterized protein</fullName>
    </submittedName>
</protein>
<organism evidence="1 2">
    <name type="scientific">Cichlidogyrus casuarinus</name>
    <dbReference type="NCBI Taxonomy" id="1844966"/>
    <lineage>
        <taxon>Eukaryota</taxon>
        <taxon>Metazoa</taxon>
        <taxon>Spiralia</taxon>
        <taxon>Lophotrochozoa</taxon>
        <taxon>Platyhelminthes</taxon>
        <taxon>Monogenea</taxon>
        <taxon>Monopisthocotylea</taxon>
        <taxon>Dactylogyridea</taxon>
        <taxon>Ancyrocephalidae</taxon>
        <taxon>Cichlidogyrus</taxon>
    </lineage>
</organism>
<evidence type="ECO:0000313" key="2">
    <source>
        <dbReference type="Proteomes" id="UP001626550"/>
    </source>
</evidence>
<comment type="caution">
    <text evidence="1">The sequence shown here is derived from an EMBL/GenBank/DDBJ whole genome shotgun (WGS) entry which is preliminary data.</text>
</comment>
<proteinExistence type="predicted"/>
<name>A0ABD2PTM9_9PLAT</name>
<dbReference type="Proteomes" id="UP001626550">
    <property type="component" value="Unassembled WGS sequence"/>
</dbReference>
<dbReference type="EMBL" id="JBJKFK010002644">
    <property type="protein sequence ID" value="KAL3310801.1"/>
    <property type="molecule type" value="Genomic_DNA"/>
</dbReference>
<evidence type="ECO:0000313" key="1">
    <source>
        <dbReference type="EMBL" id="KAL3310801.1"/>
    </source>
</evidence>
<dbReference type="AlphaFoldDB" id="A0ABD2PTM9"/>
<reference evidence="1 2" key="1">
    <citation type="submission" date="2024-11" db="EMBL/GenBank/DDBJ databases">
        <title>Adaptive evolution of stress response genes in parasites aligns with host niche diversity.</title>
        <authorList>
            <person name="Hahn C."/>
            <person name="Resl P."/>
        </authorList>
    </citation>
    <scope>NUCLEOTIDE SEQUENCE [LARGE SCALE GENOMIC DNA]</scope>
    <source>
        <strain evidence="1">EGGRZ-B1_66</strain>
        <tissue evidence="1">Body</tissue>
    </source>
</reference>
<accession>A0ABD2PTM9</accession>
<keyword evidence="2" id="KW-1185">Reference proteome</keyword>